<dbReference type="AlphaFoldDB" id="A0A2W0CIU1"/>
<evidence type="ECO:0000313" key="1">
    <source>
        <dbReference type="EMBL" id="PYY29972.1"/>
    </source>
</evidence>
<gene>
    <name evidence="1" type="ORF">PIL02S_01569</name>
</gene>
<protein>
    <recommendedName>
        <fullName evidence="3">DUF4275 family protein</fullName>
    </recommendedName>
</protein>
<reference evidence="1 2" key="1">
    <citation type="submission" date="2018-01" db="EMBL/GenBank/DDBJ databases">
        <title>Genome sequence of the PGP bacterium Paenibacillus illinoisensis E3.</title>
        <authorList>
            <person name="Rolli E."/>
            <person name="Marasco R."/>
            <person name="Bessem C."/>
            <person name="Michoud G."/>
            <person name="Gaiarsa S."/>
            <person name="Borin S."/>
            <person name="Daffonchio D."/>
        </authorList>
    </citation>
    <scope>NUCLEOTIDE SEQUENCE [LARGE SCALE GENOMIC DNA]</scope>
    <source>
        <strain evidence="1 2">E3</strain>
    </source>
</reference>
<comment type="caution">
    <text evidence="1">The sequence shown here is derived from an EMBL/GenBank/DDBJ whole genome shotgun (WGS) entry which is preliminary data.</text>
</comment>
<sequence length="170" mass="20207">MIREQINKMLDVLPESELNVAYSRIELVYRRYMFEQNLENKGVQVTELCEESKGITQQWDEVFAGNLDDEGKEAIYYSEYKWHMFSYKKQACLTGDSARDAFDAELKNDLYVMYQHTPFIQIYENAKAVVAADFDSEQDIYIFDQEFTWTYVHTHEDMCGPYFYKISPLK</sequence>
<name>A0A2W0CIU1_9BACL</name>
<dbReference type="RefSeq" id="WP_258377589.1">
    <property type="nucleotide sequence ID" value="NZ_PRLG01000013.1"/>
</dbReference>
<dbReference type="Proteomes" id="UP000247459">
    <property type="component" value="Unassembled WGS sequence"/>
</dbReference>
<proteinExistence type="predicted"/>
<accession>A0A2W0CIU1</accession>
<organism evidence="1 2">
    <name type="scientific">Paenibacillus illinoisensis</name>
    <dbReference type="NCBI Taxonomy" id="59845"/>
    <lineage>
        <taxon>Bacteria</taxon>
        <taxon>Bacillati</taxon>
        <taxon>Bacillota</taxon>
        <taxon>Bacilli</taxon>
        <taxon>Bacillales</taxon>
        <taxon>Paenibacillaceae</taxon>
        <taxon>Paenibacillus</taxon>
    </lineage>
</organism>
<evidence type="ECO:0008006" key="3">
    <source>
        <dbReference type="Google" id="ProtNLM"/>
    </source>
</evidence>
<dbReference type="Pfam" id="PF14101">
    <property type="entry name" value="DUF4275"/>
    <property type="match status" value="1"/>
</dbReference>
<dbReference type="InterPro" id="IPR025454">
    <property type="entry name" value="DUF4275"/>
</dbReference>
<dbReference type="EMBL" id="PRLG01000013">
    <property type="protein sequence ID" value="PYY29972.1"/>
    <property type="molecule type" value="Genomic_DNA"/>
</dbReference>
<evidence type="ECO:0000313" key="2">
    <source>
        <dbReference type="Proteomes" id="UP000247459"/>
    </source>
</evidence>